<evidence type="ECO:0000313" key="4">
    <source>
        <dbReference type="Proteomes" id="UP000800094"/>
    </source>
</evidence>
<sequence>MPAMALIPSQPLSKEIQTNSCKMSGTIDLCSAYAEPPQFTFVIDLETPPSSPEIEAEESDDEVEEFELNAEPTPECTSMIMPPRQPTKLERLVDSLRNAKAHGLSANNQSALEQLIMDHLHTNPVTVADVELLIPAFNRRFSLTNKLAINIGLFHSRGHISASSLEAMQLHILAQGDPHNVVFTRVGEKLERFQREKTAREMTHMRSSKARRFYDRRQLNERETQLRRAEKEKRDVEQRLRSMPEEWHQPVENASFLPYGVNTTAELFAELVEVDYEGAMELQNLAEAWEKGRGKKKTLEKNIAQCCCDADDWRKVMQATEDALRENVPPAVCPQSVPSSSSSLFPPCEENARPKVNIPAPPRHNYHTLPPPPPNLCLLLLLLEQQKNRRQTKTVWPWPKTCGLSNHLFRQPRGEPVKVRLPPKPSTAATPPAASPGAGKLPVRHQLSPLIAVPRCFEKPPPPPR</sequence>
<name>A0A6A6INM0_9PLEO</name>
<dbReference type="GeneID" id="54574803"/>
<dbReference type="AlphaFoldDB" id="A0A6A6INM0"/>
<proteinExistence type="predicted"/>
<feature type="coiled-coil region" evidence="1">
    <location>
        <begin position="219"/>
        <end position="246"/>
    </location>
</feature>
<feature type="compositionally biased region" description="Low complexity" evidence="2">
    <location>
        <begin position="426"/>
        <end position="440"/>
    </location>
</feature>
<organism evidence="3 4">
    <name type="scientific">Trematosphaeria pertusa</name>
    <dbReference type="NCBI Taxonomy" id="390896"/>
    <lineage>
        <taxon>Eukaryota</taxon>
        <taxon>Fungi</taxon>
        <taxon>Dikarya</taxon>
        <taxon>Ascomycota</taxon>
        <taxon>Pezizomycotina</taxon>
        <taxon>Dothideomycetes</taxon>
        <taxon>Pleosporomycetidae</taxon>
        <taxon>Pleosporales</taxon>
        <taxon>Massarineae</taxon>
        <taxon>Trematosphaeriaceae</taxon>
        <taxon>Trematosphaeria</taxon>
    </lineage>
</organism>
<accession>A0A6A6INM0</accession>
<reference evidence="3" key="1">
    <citation type="journal article" date="2020" name="Stud. Mycol.">
        <title>101 Dothideomycetes genomes: a test case for predicting lifestyles and emergence of pathogens.</title>
        <authorList>
            <person name="Haridas S."/>
            <person name="Albert R."/>
            <person name="Binder M."/>
            <person name="Bloem J."/>
            <person name="Labutti K."/>
            <person name="Salamov A."/>
            <person name="Andreopoulos B."/>
            <person name="Baker S."/>
            <person name="Barry K."/>
            <person name="Bills G."/>
            <person name="Bluhm B."/>
            <person name="Cannon C."/>
            <person name="Castanera R."/>
            <person name="Culley D."/>
            <person name="Daum C."/>
            <person name="Ezra D."/>
            <person name="Gonzalez J."/>
            <person name="Henrissat B."/>
            <person name="Kuo A."/>
            <person name="Liang C."/>
            <person name="Lipzen A."/>
            <person name="Lutzoni F."/>
            <person name="Magnuson J."/>
            <person name="Mondo S."/>
            <person name="Nolan M."/>
            <person name="Ohm R."/>
            <person name="Pangilinan J."/>
            <person name="Park H.-J."/>
            <person name="Ramirez L."/>
            <person name="Alfaro M."/>
            <person name="Sun H."/>
            <person name="Tritt A."/>
            <person name="Yoshinaga Y."/>
            <person name="Zwiers L.-H."/>
            <person name="Turgeon B."/>
            <person name="Goodwin S."/>
            <person name="Spatafora J."/>
            <person name="Crous P."/>
            <person name="Grigoriev I."/>
        </authorList>
    </citation>
    <scope>NUCLEOTIDE SEQUENCE</scope>
    <source>
        <strain evidence="3">CBS 122368</strain>
    </source>
</reference>
<evidence type="ECO:0000256" key="1">
    <source>
        <dbReference type="SAM" id="Coils"/>
    </source>
</evidence>
<gene>
    <name evidence="3" type="ORF">BU26DRAFT_277632</name>
</gene>
<dbReference type="EMBL" id="ML987193">
    <property type="protein sequence ID" value="KAF2251170.1"/>
    <property type="molecule type" value="Genomic_DNA"/>
</dbReference>
<keyword evidence="1" id="KW-0175">Coiled coil</keyword>
<dbReference type="RefSeq" id="XP_033686174.1">
    <property type="nucleotide sequence ID" value="XM_033821473.1"/>
</dbReference>
<evidence type="ECO:0000313" key="3">
    <source>
        <dbReference type="EMBL" id="KAF2251170.1"/>
    </source>
</evidence>
<evidence type="ECO:0000256" key="2">
    <source>
        <dbReference type="SAM" id="MobiDB-lite"/>
    </source>
</evidence>
<protein>
    <submittedName>
        <fullName evidence="3">Uncharacterized protein</fullName>
    </submittedName>
</protein>
<keyword evidence="4" id="KW-1185">Reference proteome</keyword>
<dbReference type="OrthoDB" id="3675680at2759"/>
<feature type="region of interest" description="Disordered" evidence="2">
    <location>
        <begin position="407"/>
        <end position="443"/>
    </location>
</feature>
<dbReference type="Proteomes" id="UP000800094">
    <property type="component" value="Unassembled WGS sequence"/>
</dbReference>